<feature type="compositionally biased region" description="Low complexity" evidence="1">
    <location>
        <begin position="92"/>
        <end position="107"/>
    </location>
</feature>
<evidence type="ECO:0000256" key="1">
    <source>
        <dbReference type="SAM" id="MobiDB-lite"/>
    </source>
</evidence>
<comment type="caution">
    <text evidence="4">The sequence shown here is derived from an EMBL/GenBank/DDBJ whole genome shotgun (WGS) entry which is preliminary data.</text>
</comment>
<reference evidence="4" key="1">
    <citation type="submission" date="2013-01" db="EMBL/GenBank/DDBJ databases">
        <title>Genome draft of Hydrogenophaga taeniospiralis 2K1.</title>
        <authorList>
            <person name="Gomila M."/>
            <person name="Lalucat J."/>
        </authorList>
    </citation>
    <scope>NUCLEOTIDE SEQUENCE</scope>
    <source>
        <strain evidence="4">CCUG 15921</strain>
    </source>
</reference>
<accession>A0A9X4S8V2</accession>
<dbReference type="GO" id="GO:0042834">
    <property type="term" value="F:peptidoglycan binding"/>
    <property type="evidence" value="ECO:0007669"/>
    <property type="project" value="InterPro"/>
</dbReference>
<name>A0A9X4S8V2_9BURK</name>
<dbReference type="AlphaFoldDB" id="A0A9X4S8V2"/>
<dbReference type="InterPro" id="IPR007730">
    <property type="entry name" value="SPOR-like_dom"/>
</dbReference>
<evidence type="ECO:0000259" key="3">
    <source>
        <dbReference type="PROSITE" id="PS51724"/>
    </source>
</evidence>
<dbReference type="Proteomes" id="UP001152876">
    <property type="component" value="Unassembled WGS sequence"/>
</dbReference>
<feature type="domain" description="SPOR" evidence="3">
    <location>
        <begin position="159"/>
        <end position="235"/>
    </location>
</feature>
<protein>
    <submittedName>
        <fullName evidence="4">Signal peptide protein</fullName>
    </submittedName>
</protein>
<evidence type="ECO:0000256" key="2">
    <source>
        <dbReference type="SAM" id="SignalP"/>
    </source>
</evidence>
<feature type="region of interest" description="Disordered" evidence="1">
    <location>
        <begin position="54"/>
        <end position="123"/>
    </location>
</feature>
<dbReference type="InterPro" id="IPR036680">
    <property type="entry name" value="SPOR-like_sf"/>
</dbReference>
<proteinExistence type="predicted"/>
<feature type="compositionally biased region" description="Pro residues" evidence="1">
    <location>
        <begin position="108"/>
        <end position="119"/>
    </location>
</feature>
<feature type="signal peptide" evidence="2">
    <location>
        <begin position="1"/>
        <end position="20"/>
    </location>
</feature>
<sequence length="273" mass="29025">MLRAAAILLLLANLAYFAWTQGHLEALGLVPQEQREPERLQAQVQPQTLRLLNGPRAVEPAPPPEPVQTAAPGPDVAGTGAEAPATPPEPTAAPATEAPAPVAEVPANPIPPAPPPPVAQTPETTACWQAGGFTEAQTEALRTALGQLDLPRSWQFIEARSGGRWIVYMGRYDNQEQVERKKAELRELKVSFRELSAAGLGPGLALGTYSSEAAAEKALADIVRTGVRTARVAQERAESSSFTLRLPRITPTQRTAVAGLSPLLAGRPLKRCN</sequence>
<evidence type="ECO:0000313" key="5">
    <source>
        <dbReference type="Proteomes" id="UP001152876"/>
    </source>
</evidence>
<dbReference type="RefSeq" id="WP_068176550.1">
    <property type="nucleotide sequence ID" value="NZ_AOGK01000009.1"/>
</dbReference>
<keyword evidence="5" id="KW-1185">Reference proteome</keyword>
<dbReference type="EMBL" id="AOGK01000009">
    <property type="protein sequence ID" value="MDG5975875.1"/>
    <property type="molecule type" value="Genomic_DNA"/>
</dbReference>
<organism evidence="4 5">
    <name type="scientific">Hydrogenophaga taeniospiralis CCUG 15921</name>
    <dbReference type="NCBI Taxonomy" id="1281780"/>
    <lineage>
        <taxon>Bacteria</taxon>
        <taxon>Pseudomonadati</taxon>
        <taxon>Pseudomonadota</taxon>
        <taxon>Betaproteobacteria</taxon>
        <taxon>Burkholderiales</taxon>
        <taxon>Comamonadaceae</taxon>
        <taxon>Hydrogenophaga</taxon>
    </lineage>
</organism>
<gene>
    <name evidence="4" type="ORF">H010_11464</name>
</gene>
<dbReference type="OrthoDB" id="9153162at2"/>
<keyword evidence="2" id="KW-0732">Signal</keyword>
<evidence type="ECO:0000313" key="4">
    <source>
        <dbReference type="EMBL" id="MDG5975875.1"/>
    </source>
</evidence>
<dbReference type="SUPFAM" id="SSF110997">
    <property type="entry name" value="Sporulation related repeat"/>
    <property type="match status" value="1"/>
</dbReference>
<feature type="chain" id="PRO_5040862960" evidence="2">
    <location>
        <begin position="21"/>
        <end position="273"/>
    </location>
</feature>
<dbReference type="PROSITE" id="PS51724">
    <property type="entry name" value="SPOR"/>
    <property type="match status" value="1"/>
</dbReference>